<protein>
    <submittedName>
        <fullName evidence="1">Uncharacterized protein</fullName>
    </submittedName>
</protein>
<gene>
    <name evidence="1" type="ORF">FEN17_22485</name>
</gene>
<proteinExistence type="predicted"/>
<dbReference type="Proteomes" id="UP000306402">
    <property type="component" value="Unassembled WGS sequence"/>
</dbReference>
<dbReference type="RefSeq" id="WP_138367624.1">
    <property type="nucleotide sequence ID" value="NZ_VCEJ01000005.1"/>
</dbReference>
<dbReference type="AlphaFoldDB" id="A0A5R9KSS2"/>
<name>A0A5R9KSS2_9BACT</name>
<dbReference type="OrthoDB" id="1360584at2"/>
<organism evidence="1 2">
    <name type="scientific">Dyadobacter luticola</name>
    <dbReference type="NCBI Taxonomy" id="1979387"/>
    <lineage>
        <taxon>Bacteria</taxon>
        <taxon>Pseudomonadati</taxon>
        <taxon>Bacteroidota</taxon>
        <taxon>Cytophagia</taxon>
        <taxon>Cytophagales</taxon>
        <taxon>Spirosomataceae</taxon>
        <taxon>Dyadobacter</taxon>
    </lineage>
</organism>
<comment type="caution">
    <text evidence="1">The sequence shown here is derived from an EMBL/GenBank/DDBJ whole genome shotgun (WGS) entry which is preliminary data.</text>
</comment>
<evidence type="ECO:0000313" key="2">
    <source>
        <dbReference type="Proteomes" id="UP000306402"/>
    </source>
</evidence>
<keyword evidence="2" id="KW-1185">Reference proteome</keyword>
<sequence>MFNIIDDYMELRKNMSLLINKSGFKNTYLAEQIGMPAPTFSVKKQRGNWTPDEMKKILDIIESERLEDMFLLELTRAESNEPRYPIDDLIKKMGW</sequence>
<reference evidence="1 2" key="1">
    <citation type="submission" date="2019-05" db="EMBL/GenBank/DDBJ databases">
        <authorList>
            <person name="Qu J.-H."/>
        </authorList>
    </citation>
    <scope>NUCLEOTIDE SEQUENCE [LARGE SCALE GENOMIC DNA]</scope>
    <source>
        <strain evidence="1 2">T17</strain>
    </source>
</reference>
<evidence type="ECO:0000313" key="1">
    <source>
        <dbReference type="EMBL" id="TLU99335.1"/>
    </source>
</evidence>
<dbReference type="EMBL" id="VCEJ01000005">
    <property type="protein sequence ID" value="TLU99335.1"/>
    <property type="molecule type" value="Genomic_DNA"/>
</dbReference>
<accession>A0A5R9KSS2</accession>